<dbReference type="RefSeq" id="WP_134453718.1">
    <property type="nucleotide sequence ID" value="NZ_SOFL01000033.1"/>
</dbReference>
<proteinExistence type="predicted"/>
<protein>
    <submittedName>
        <fullName evidence="1">Uncharacterized protein</fullName>
    </submittedName>
</protein>
<evidence type="ECO:0000313" key="2">
    <source>
        <dbReference type="Proteomes" id="UP000297907"/>
    </source>
</evidence>
<keyword evidence="2" id="KW-1185">Reference proteome</keyword>
<evidence type="ECO:0000313" key="1">
    <source>
        <dbReference type="EMBL" id="TFC01616.1"/>
    </source>
</evidence>
<gene>
    <name evidence="1" type="ORF">E3O42_09585</name>
</gene>
<dbReference type="AlphaFoldDB" id="A0A4R8W4T9"/>
<reference evidence="1 2" key="1">
    <citation type="submission" date="2019-03" db="EMBL/GenBank/DDBJ databases">
        <title>Genomics of glacier-inhabiting Cryobacterium strains.</title>
        <authorList>
            <person name="Liu Q."/>
            <person name="Xin Y.-H."/>
        </authorList>
    </citation>
    <scope>NUCLEOTIDE SEQUENCE [LARGE SCALE GENOMIC DNA]</scope>
    <source>
        <strain evidence="1 2">RHLS22-1</strain>
    </source>
</reference>
<accession>A0A4R8W4T9</accession>
<comment type="caution">
    <text evidence="1">The sequence shown here is derived from an EMBL/GenBank/DDBJ whole genome shotgun (WGS) entry which is preliminary data.</text>
</comment>
<dbReference type="EMBL" id="SOFL01000033">
    <property type="protein sequence ID" value="TFC01616.1"/>
    <property type="molecule type" value="Genomic_DNA"/>
</dbReference>
<name>A0A4R8W4T9_9MICO</name>
<organism evidence="1 2">
    <name type="scientific">Cryobacterium adonitolivorans</name>
    <dbReference type="NCBI Taxonomy" id="1259189"/>
    <lineage>
        <taxon>Bacteria</taxon>
        <taxon>Bacillati</taxon>
        <taxon>Actinomycetota</taxon>
        <taxon>Actinomycetes</taxon>
        <taxon>Micrococcales</taxon>
        <taxon>Microbacteriaceae</taxon>
        <taxon>Cryobacterium</taxon>
    </lineage>
</organism>
<dbReference type="Proteomes" id="UP000297907">
    <property type="component" value="Unassembled WGS sequence"/>
</dbReference>
<sequence length="107" mass="11702">MLLIRNVSSTDRPLSEERYPSWGDIFAPGYAVRPSGCDRRRPQTGGGRLGSAIDDVQKQVFSGNLSASRRIYELLVAKQADAFIALQEIALTAHANLVAQQQICVSI</sequence>